<sequence>MTETNKTRSIGLKVAQFGDVNPEGGMPAVMKQLARTLKGTASFTTEADTTTDFYCEEEPAAPVESVGNEPGLKQVKLNFLEWDNDTLKEVFGGTVSTAEDVTIDGKTYSVTKYHAPRDIVTVRKAVRVISMHGVVIDIPNAQVNARFVWNLTRTDIAQIEVTAKALAPIGKNEGPYAIYKLGEPKSDA</sequence>
<evidence type="ECO:0000313" key="1">
    <source>
        <dbReference type="EMBL" id="DAE14919.1"/>
    </source>
</evidence>
<accession>A0A8S5Q6G5</accession>
<proteinExistence type="predicted"/>
<protein>
    <submittedName>
        <fullName evidence="1">Uncharacterized protein</fullName>
    </submittedName>
</protein>
<dbReference type="EMBL" id="BK015596">
    <property type="protein sequence ID" value="DAE14919.1"/>
    <property type="molecule type" value="Genomic_DNA"/>
</dbReference>
<organism evidence="1">
    <name type="scientific">Myoviridae sp. ct1IL4</name>
    <dbReference type="NCBI Taxonomy" id="2825019"/>
    <lineage>
        <taxon>Viruses</taxon>
        <taxon>Duplodnaviria</taxon>
        <taxon>Heunggongvirae</taxon>
        <taxon>Uroviricota</taxon>
        <taxon>Caudoviricetes</taxon>
    </lineage>
</organism>
<reference evidence="1" key="1">
    <citation type="journal article" date="2021" name="Proc. Natl. Acad. Sci. U.S.A.">
        <title>A Catalog of Tens of Thousands of Viruses from Human Metagenomes Reveals Hidden Associations with Chronic Diseases.</title>
        <authorList>
            <person name="Tisza M.J."/>
            <person name="Buck C.B."/>
        </authorList>
    </citation>
    <scope>NUCLEOTIDE SEQUENCE</scope>
    <source>
        <strain evidence="1">Ct1IL4</strain>
    </source>
</reference>
<name>A0A8S5Q6G5_9CAUD</name>